<evidence type="ECO:0000313" key="5">
    <source>
        <dbReference type="Proteomes" id="UP000587991"/>
    </source>
</evidence>
<dbReference type="PROSITE" id="PS50110">
    <property type="entry name" value="RESPONSE_REGULATORY"/>
    <property type="match status" value="1"/>
</dbReference>
<dbReference type="InterPro" id="IPR011006">
    <property type="entry name" value="CheY-like_superfamily"/>
</dbReference>
<evidence type="ECO:0000259" key="2">
    <source>
        <dbReference type="PROSITE" id="PS50110"/>
    </source>
</evidence>
<reference evidence="4 5" key="1">
    <citation type="submission" date="2020-04" db="EMBL/GenBank/DDBJ databases">
        <title>Draft genome of Leeia sp. IMCC25680.</title>
        <authorList>
            <person name="Song J."/>
            <person name="Cho J.-C."/>
        </authorList>
    </citation>
    <scope>NUCLEOTIDE SEQUENCE [LARGE SCALE GENOMIC DNA]</scope>
    <source>
        <strain evidence="4 5">IMCC25680</strain>
    </source>
</reference>
<dbReference type="InterPro" id="IPR037522">
    <property type="entry name" value="HD_GYP_dom"/>
</dbReference>
<evidence type="ECO:0000259" key="3">
    <source>
        <dbReference type="PROSITE" id="PS51832"/>
    </source>
</evidence>
<dbReference type="PANTHER" id="PTHR45228">
    <property type="entry name" value="CYCLIC DI-GMP PHOSPHODIESTERASE TM_0186-RELATED"/>
    <property type="match status" value="1"/>
</dbReference>
<name>A0A847RU95_9NEIS</name>
<dbReference type="Pfam" id="PF11849">
    <property type="entry name" value="DUF3369"/>
    <property type="match status" value="1"/>
</dbReference>
<dbReference type="InterPro" id="IPR001789">
    <property type="entry name" value="Sig_transdc_resp-reg_receiver"/>
</dbReference>
<dbReference type="AlphaFoldDB" id="A0A847RU95"/>
<keyword evidence="5" id="KW-1185">Reference proteome</keyword>
<dbReference type="SUPFAM" id="SSF109604">
    <property type="entry name" value="HD-domain/PDEase-like"/>
    <property type="match status" value="1"/>
</dbReference>
<dbReference type="InterPro" id="IPR003607">
    <property type="entry name" value="HD/PDEase_dom"/>
</dbReference>
<evidence type="ECO:0000313" key="4">
    <source>
        <dbReference type="EMBL" id="NLR74780.1"/>
    </source>
</evidence>
<gene>
    <name evidence="4" type="ORF">HF682_06355</name>
</gene>
<dbReference type="PROSITE" id="PS51832">
    <property type="entry name" value="HD_GYP"/>
    <property type="match status" value="1"/>
</dbReference>
<keyword evidence="1" id="KW-0597">Phosphoprotein</keyword>
<dbReference type="RefSeq" id="WP_168876365.1">
    <property type="nucleotide sequence ID" value="NZ_JABAIM010000001.1"/>
</dbReference>
<evidence type="ECO:0000256" key="1">
    <source>
        <dbReference type="PROSITE-ProRule" id="PRU00169"/>
    </source>
</evidence>
<dbReference type="SUPFAM" id="SSF52172">
    <property type="entry name" value="CheY-like"/>
    <property type="match status" value="1"/>
</dbReference>
<dbReference type="Pfam" id="PF00072">
    <property type="entry name" value="Response_reg"/>
    <property type="match status" value="1"/>
</dbReference>
<protein>
    <submittedName>
        <fullName evidence="4">DUF3369 domain-containing protein</fullName>
    </submittedName>
</protein>
<dbReference type="PANTHER" id="PTHR45228:SF9">
    <property type="entry name" value="3'3'-CGAMP-SPECIFIC PHOSPHODIESTERASE 2"/>
    <property type="match status" value="1"/>
</dbReference>
<dbReference type="Gene3D" id="1.10.3210.10">
    <property type="entry name" value="Hypothetical protein af1432"/>
    <property type="match status" value="1"/>
</dbReference>
<feature type="domain" description="HD-GYP" evidence="3">
    <location>
        <begin position="318"/>
        <end position="528"/>
    </location>
</feature>
<dbReference type="InterPro" id="IPR052020">
    <property type="entry name" value="Cyclic_di-GMP/3'3'-cGAMP_PDE"/>
</dbReference>
<dbReference type="CDD" id="cd00077">
    <property type="entry name" value="HDc"/>
    <property type="match status" value="1"/>
</dbReference>
<feature type="modified residue" description="4-aspartylphosphate" evidence="1">
    <location>
        <position position="84"/>
    </location>
</feature>
<accession>A0A847RU95</accession>
<dbReference type="Pfam" id="PF13487">
    <property type="entry name" value="HD_5"/>
    <property type="match status" value="1"/>
</dbReference>
<sequence length="529" mass="58600">MSMPDEDDWLIEDEEPGTTLLGPSSLPWVILIVDDEPDVHSVTRLAMQGVSYKRRNLQFISAYSGAEGFEVLSSRDDVALVLLDVVMETDDAGLRLVRRIREELQNALVRIVLRTGQPGQAPEQQVITDYDINDYKAKTELTSQKLFTTVIASLRAYESLLSIERSRQGLGKILDASANLYQKHSLREFASGVLRQISGILGFGADGVLCVSVPPPIPGKHQPLSVVAATEAFETLLDTPDPHIREDAEALIQTALQQQAHQFAEDWVALYIATENQREYVICFAPPWPLAMLEQQLLRVFCDRISAAFDNLYLYEQLKRAQTATVVALADLAEFRDTDTGEHVLRVQGMTDAIVAELQALGYYSEQLTLAFVEQVGMASILHDVGKVGTPDHILFKPGKHDEQERGVMQQHASTGGSILGKASDMVDGVSYLSLACEIAGNHHEHWDGSGYPQHLQGEAIPLSARIAAVSDVFDALMHKRPYKEPWTLEAAVQYIQARAGSQFDPKVVEAFLQVIHDRFPDLDLSVNC</sequence>
<dbReference type="InterPro" id="IPR021800">
    <property type="entry name" value="DUF3369"/>
</dbReference>
<feature type="domain" description="Response regulatory" evidence="2">
    <location>
        <begin position="29"/>
        <end position="153"/>
    </location>
</feature>
<dbReference type="GO" id="GO:0008081">
    <property type="term" value="F:phosphoric diester hydrolase activity"/>
    <property type="evidence" value="ECO:0007669"/>
    <property type="project" value="UniProtKB-ARBA"/>
</dbReference>
<organism evidence="4 5">
    <name type="scientific">Leeia aquatica</name>
    <dbReference type="NCBI Taxonomy" id="2725557"/>
    <lineage>
        <taxon>Bacteria</taxon>
        <taxon>Pseudomonadati</taxon>
        <taxon>Pseudomonadota</taxon>
        <taxon>Betaproteobacteria</taxon>
        <taxon>Neisseriales</taxon>
        <taxon>Leeiaceae</taxon>
        <taxon>Leeia</taxon>
    </lineage>
</organism>
<dbReference type="EMBL" id="JABAIM010000001">
    <property type="protein sequence ID" value="NLR74780.1"/>
    <property type="molecule type" value="Genomic_DNA"/>
</dbReference>
<dbReference type="Gene3D" id="3.40.50.2300">
    <property type="match status" value="1"/>
</dbReference>
<comment type="caution">
    <text evidence="4">The sequence shown here is derived from an EMBL/GenBank/DDBJ whole genome shotgun (WGS) entry which is preliminary data.</text>
</comment>
<dbReference type="GO" id="GO:0000160">
    <property type="term" value="P:phosphorelay signal transduction system"/>
    <property type="evidence" value="ECO:0007669"/>
    <property type="project" value="InterPro"/>
</dbReference>
<dbReference type="SMART" id="SM00471">
    <property type="entry name" value="HDc"/>
    <property type="match status" value="1"/>
</dbReference>
<proteinExistence type="predicted"/>
<dbReference type="Proteomes" id="UP000587991">
    <property type="component" value="Unassembled WGS sequence"/>
</dbReference>